<feature type="domain" description="GGDEF" evidence="1">
    <location>
        <begin position="698"/>
        <end position="829"/>
    </location>
</feature>
<sequence length="838" mass="98028">MHDKQETGLNYDQISTHFEEAGQGRKALAYRLLDAKRSYRKNLFSDAKKSLEIAFSLYKKEVDKEPPLSVKLKYGQTLEKNGDLKQALTVFNDLYINHDSLIALIRLGYISINLRDLSRLKQYENDCLDRIHSPAVSMDEKLHLQVILGYFFTYSGRDASLVEEMVHYHKENSIILRENLKVVDYIHWIYHLHILLLLNNHPWKERAQLIYEAESLAEQYENPSMLMTIYNLMGIGLLEENVINAKEYMLKSRDLAVKLGNRQHEMNANTNLFMFYQYLGDTSHAVELAEKAKSIGKSINSNFNEINLVKLYFLIEDYSEALKLILRIKPELRTKNLTITRVDALVFQYKIILRQSNVKKAKRLWPFIEKMVQKHKDSIDLSLLQCEYFVSLKQYDKTIPIAEQCLEEANLSVENRIGFFMVLLKSIIQLNQDDGFTKHIHAFEDLVYSKGYFGYLGYVYYYKGLFYMKNKSNIQARVHFIRAKRYFFKVNNRLKQKEINDNIDSIDQQSLEVPSNKHEMMHLLTNNEIMFDSIKLVHSAKNLLDVCKNITKVLHENMMFEHVYFHFRIDSNRTKTLLVTDKLQSEEIHCNKVDEALTKVIEKKRVSYFKFANSYFHGFPILSDENEVVTIVLIENETTLSGDSIYYMEQFLQFITPKIEKVIFHELVQVDGLTKLYNRNYFMKRLEDEFHKIAEFQSDLSFIMIDIDDFRYVNNQFGHAEGDRILEKVAMTIQESVRSGDIAGRYGGEELIVILPNTNSEIARGVAQRILNEIRKIHVNDTYQITASLGVSSVDKDKPLNIQELIDKADLAERYSKEHGKNKVSCFWEIFNDGVKNG</sequence>
<dbReference type="InterPro" id="IPR000160">
    <property type="entry name" value="GGDEF_dom"/>
</dbReference>
<reference evidence="2 3" key="1">
    <citation type="submission" date="2021-06" db="EMBL/GenBank/DDBJ databases">
        <title>Bacillus sp. RD4P76, an endophyte from a halophyte.</title>
        <authorList>
            <person name="Sun J.-Q."/>
        </authorList>
    </citation>
    <scope>NUCLEOTIDE SEQUENCE [LARGE SCALE GENOMIC DNA]</scope>
    <source>
        <strain evidence="2 3">CGMCC 1.15917</strain>
    </source>
</reference>
<organism evidence="2 3">
    <name type="scientific">Evansella tamaricis</name>
    <dbReference type="NCBI Taxonomy" id="2069301"/>
    <lineage>
        <taxon>Bacteria</taxon>
        <taxon>Bacillati</taxon>
        <taxon>Bacillota</taxon>
        <taxon>Bacilli</taxon>
        <taxon>Bacillales</taxon>
        <taxon>Bacillaceae</taxon>
        <taxon>Evansella</taxon>
    </lineage>
</organism>
<dbReference type="CDD" id="cd01949">
    <property type="entry name" value="GGDEF"/>
    <property type="match status" value="1"/>
</dbReference>
<dbReference type="GO" id="GO:0052621">
    <property type="term" value="F:diguanylate cyclase activity"/>
    <property type="evidence" value="ECO:0007669"/>
    <property type="project" value="UniProtKB-EC"/>
</dbReference>
<evidence type="ECO:0000259" key="1">
    <source>
        <dbReference type="PROSITE" id="PS50887"/>
    </source>
</evidence>
<dbReference type="PROSITE" id="PS50887">
    <property type="entry name" value="GGDEF"/>
    <property type="match status" value="1"/>
</dbReference>
<dbReference type="Proteomes" id="UP000784880">
    <property type="component" value="Unassembled WGS sequence"/>
</dbReference>
<name>A0ABS6JF52_9BACI</name>
<keyword evidence="3" id="KW-1185">Reference proteome</keyword>
<dbReference type="RefSeq" id="WP_217066475.1">
    <property type="nucleotide sequence ID" value="NZ_JAHQCS010000096.1"/>
</dbReference>
<keyword evidence="2" id="KW-0808">Transferase</keyword>
<keyword evidence="2" id="KW-0548">Nucleotidyltransferase</keyword>
<dbReference type="PANTHER" id="PTHR45138">
    <property type="entry name" value="REGULATORY COMPONENTS OF SENSORY TRANSDUCTION SYSTEM"/>
    <property type="match status" value="1"/>
</dbReference>
<proteinExistence type="predicted"/>
<dbReference type="InterPro" id="IPR050469">
    <property type="entry name" value="Diguanylate_Cyclase"/>
</dbReference>
<dbReference type="SMART" id="SM00267">
    <property type="entry name" value="GGDEF"/>
    <property type="match status" value="1"/>
</dbReference>
<dbReference type="Pfam" id="PF00990">
    <property type="entry name" value="GGDEF"/>
    <property type="match status" value="1"/>
</dbReference>
<accession>A0ABS6JF52</accession>
<dbReference type="EC" id="2.7.7.65" evidence="2"/>
<evidence type="ECO:0000313" key="2">
    <source>
        <dbReference type="EMBL" id="MBU9712289.1"/>
    </source>
</evidence>
<protein>
    <submittedName>
        <fullName evidence="2">Diguanylate cyclase</fullName>
        <ecNumber evidence="2">2.7.7.65</ecNumber>
    </submittedName>
</protein>
<evidence type="ECO:0000313" key="3">
    <source>
        <dbReference type="Proteomes" id="UP000784880"/>
    </source>
</evidence>
<gene>
    <name evidence="2" type="ORF">KS419_11105</name>
</gene>
<dbReference type="EMBL" id="JAHQCS010000096">
    <property type="protein sequence ID" value="MBU9712289.1"/>
    <property type="molecule type" value="Genomic_DNA"/>
</dbReference>
<dbReference type="NCBIfam" id="TIGR00254">
    <property type="entry name" value="GGDEF"/>
    <property type="match status" value="1"/>
</dbReference>
<dbReference type="PANTHER" id="PTHR45138:SF9">
    <property type="entry name" value="DIGUANYLATE CYCLASE DGCM-RELATED"/>
    <property type="match status" value="1"/>
</dbReference>
<comment type="caution">
    <text evidence="2">The sequence shown here is derived from an EMBL/GenBank/DDBJ whole genome shotgun (WGS) entry which is preliminary data.</text>
</comment>